<feature type="compositionally biased region" description="Polar residues" evidence="3">
    <location>
        <begin position="284"/>
        <end position="301"/>
    </location>
</feature>
<feature type="coiled-coil region" evidence="2">
    <location>
        <begin position="561"/>
        <end position="616"/>
    </location>
</feature>
<feature type="region of interest" description="Disordered" evidence="3">
    <location>
        <begin position="411"/>
        <end position="508"/>
    </location>
</feature>
<feature type="compositionally biased region" description="Polar residues" evidence="3">
    <location>
        <begin position="418"/>
        <end position="447"/>
    </location>
</feature>
<dbReference type="PANTHER" id="PTHR14388">
    <property type="entry name" value="T CELL-SPECIFIC ADAPTER PROTEIN TSAD"/>
    <property type="match status" value="1"/>
</dbReference>
<evidence type="ECO:0000256" key="3">
    <source>
        <dbReference type="SAM" id="MobiDB-lite"/>
    </source>
</evidence>
<dbReference type="AlphaFoldDB" id="A0A979FL40"/>
<feature type="region of interest" description="Disordered" evidence="3">
    <location>
        <begin position="264"/>
        <end position="336"/>
    </location>
</feature>
<dbReference type="GeneID" id="108679812"/>
<protein>
    <submittedName>
        <fullName evidence="6">Neurofilament heavy polypeptide</fullName>
    </submittedName>
</protein>
<evidence type="ECO:0000256" key="2">
    <source>
        <dbReference type="SAM" id="Coils"/>
    </source>
</evidence>
<dbReference type="InterPro" id="IPR000980">
    <property type="entry name" value="SH2"/>
</dbReference>
<organism evidence="5 6">
    <name type="scientific">Hyalella azteca</name>
    <name type="common">Amphipod</name>
    <dbReference type="NCBI Taxonomy" id="294128"/>
    <lineage>
        <taxon>Eukaryota</taxon>
        <taxon>Metazoa</taxon>
        <taxon>Ecdysozoa</taxon>
        <taxon>Arthropoda</taxon>
        <taxon>Crustacea</taxon>
        <taxon>Multicrustacea</taxon>
        <taxon>Malacostraca</taxon>
        <taxon>Eumalacostraca</taxon>
        <taxon>Peracarida</taxon>
        <taxon>Amphipoda</taxon>
        <taxon>Senticaudata</taxon>
        <taxon>Talitrida</taxon>
        <taxon>Talitroidea</taxon>
        <taxon>Hyalellidae</taxon>
        <taxon>Hyalella</taxon>
    </lineage>
</organism>
<feature type="compositionally biased region" description="Polar residues" evidence="3">
    <location>
        <begin position="325"/>
        <end position="336"/>
    </location>
</feature>
<keyword evidence="1" id="KW-0727">SH2 domain</keyword>
<dbReference type="KEGG" id="hazt:108679812"/>
<gene>
    <name evidence="6" type="primary">LOC108679812</name>
</gene>
<proteinExistence type="predicted"/>
<dbReference type="Gene3D" id="3.30.505.10">
    <property type="entry name" value="SH2 domain"/>
    <property type="match status" value="1"/>
</dbReference>
<dbReference type="RefSeq" id="XP_047737740.1">
    <property type="nucleotide sequence ID" value="XM_047881784.1"/>
</dbReference>
<evidence type="ECO:0000256" key="1">
    <source>
        <dbReference type="PROSITE-ProRule" id="PRU00191"/>
    </source>
</evidence>
<feature type="compositionally biased region" description="Polar residues" evidence="3">
    <location>
        <begin position="264"/>
        <end position="277"/>
    </location>
</feature>
<dbReference type="GO" id="GO:0005737">
    <property type="term" value="C:cytoplasm"/>
    <property type="evidence" value="ECO:0007669"/>
    <property type="project" value="TreeGrafter"/>
</dbReference>
<evidence type="ECO:0000259" key="4">
    <source>
        <dbReference type="PROSITE" id="PS50001"/>
    </source>
</evidence>
<accession>A0A979FL40</accession>
<feature type="domain" description="SH2" evidence="4">
    <location>
        <begin position="801"/>
        <end position="893"/>
    </location>
</feature>
<keyword evidence="2" id="KW-0175">Coiled coil</keyword>
<evidence type="ECO:0000313" key="6">
    <source>
        <dbReference type="RefSeq" id="XP_047737740.1"/>
    </source>
</evidence>
<reference evidence="6" key="1">
    <citation type="submission" date="2025-08" db="UniProtKB">
        <authorList>
            <consortium name="RefSeq"/>
        </authorList>
    </citation>
    <scope>IDENTIFICATION</scope>
    <source>
        <tissue evidence="6">Whole organism</tissue>
    </source>
</reference>
<dbReference type="PANTHER" id="PTHR14388:SF17">
    <property type="entry name" value="SH2 DOMAIN-CONTAINING PROTEIN"/>
    <property type="match status" value="1"/>
</dbReference>
<sequence>MSMENLVKTSAFCQNRSSDAPLMNSRSAVNLLSFSCASSNSEESSRKRNKPLTKSTSLRLPNLGGSWFSHGRKCSLDSVGSSESFDSSSSSLFLEQQASNIGSPSVQIAMPFMEFVWFTDADGLKKVSFLVGSDGEPTVEVLGEPHVDNLLQERARCQTEAEEPLIKSVAEEELDRLVRLSRSTVQQMEEDSFLRTKREKDNPVRAAVVRSLQEATMEMELQIRELEEKEPAPIETVNEAVNDKHVNDTGLVTPLGYVHAPSSGNILANSNGEGSNKTDGRGPLSTSLDKSKMSQQHSISFNNVANSVAPPTPPPSPPAEESKDVNSVTQTPSKPSLLSAQTSLNKQKSFDASTTANVVQATNSLNISNSSHKLPRTTGPNFSIQPYGSLSASVSANQVKKIQTKVWEPSPAKPVITSFPTPSISAKPSMTDAKPTNITSSSVTTPSKGKLTVGPGSQQPASVSKPATTTTTNSSSSRSFPSSMFSKSSKNNTSPTYVSEEQPSPPPLEEVFKEQSFVDKLTRNSSRASLTGVSDQIRRFESLSAGSLEALRTATLERARKKRQAEILDNLRHQVELAKKQAEKNDEVWLESERRAKEAEIRIREIARRAREEHRRQSFRSQNGRPSVEKRDIIELAKKQAEKNDEVWLESERRAKEAEIRIREIARRAREEHRRQSFRNQNGRPSVEKRDIIDAAPLNDSALPIDVQNSHVQHHNSINSNVKLADINGNPTTTAEPASADLAQLISSKNRPANDSSIGGSSEIMRPLKPPSRDAIIAWFREEELANGAGLDDDRLAVAPWFHGIISRTEAEQILAGADLGSYLVRVSERIWGYAISYKAADRCRHYLIDVTAGKYTFLGSQQSPHDTLGDLVRHHQKEPITAAGGEVLILPCGQSDPQHPDHQCLFVGTRYAIT</sequence>
<dbReference type="Proteomes" id="UP000694843">
    <property type="component" value="Unplaced"/>
</dbReference>
<dbReference type="OrthoDB" id="10003345at2759"/>
<feature type="compositionally biased region" description="Low complexity" evidence="3">
    <location>
        <begin position="460"/>
        <end position="502"/>
    </location>
</feature>
<keyword evidence="5" id="KW-1185">Reference proteome</keyword>
<dbReference type="Pfam" id="PF00017">
    <property type="entry name" value="SH2"/>
    <property type="match status" value="1"/>
</dbReference>
<dbReference type="InterPro" id="IPR036860">
    <property type="entry name" value="SH2_dom_sf"/>
</dbReference>
<dbReference type="PRINTS" id="PR00401">
    <property type="entry name" value="SH2DOMAIN"/>
</dbReference>
<dbReference type="SUPFAM" id="SSF55550">
    <property type="entry name" value="SH2 domain"/>
    <property type="match status" value="1"/>
</dbReference>
<dbReference type="SMART" id="SM00252">
    <property type="entry name" value="SH2"/>
    <property type="match status" value="1"/>
</dbReference>
<dbReference type="PROSITE" id="PS50001">
    <property type="entry name" value="SH2"/>
    <property type="match status" value="1"/>
</dbReference>
<name>A0A979FL40_HYAAZ</name>
<evidence type="ECO:0000313" key="5">
    <source>
        <dbReference type="Proteomes" id="UP000694843"/>
    </source>
</evidence>